<dbReference type="SUPFAM" id="SSF143422">
    <property type="entry name" value="Transposase IS200-like"/>
    <property type="match status" value="1"/>
</dbReference>
<dbReference type="InterPro" id="IPR052715">
    <property type="entry name" value="RAYT_transposase"/>
</dbReference>
<dbReference type="SMART" id="SM01321">
    <property type="entry name" value="Y1_Tnp"/>
    <property type="match status" value="1"/>
</dbReference>
<organism evidence="2 3">
    <name type="scientific">Haloferula helveola</name>
    <dbReference type="NCBI Taxonomy" id="490095"/>
    <lineage>
        <taxon>Bacteria</taxon>
        <taxon>Pseudomonadati</taxon>
        <taxon>Verrucomicrobiota</taxon>
        <taxon>Verrucomicrobiia</taxon>
        <taxon>Verrucomicrobiales</taxon>
        <taxon>Verrucomicrobiaceae</taxon>
        <taxon>Haloferula</taxon>
    </lineage>
</organism>
<dbReference type="PANTHER" id="PTHR36966:SF1">
    <property type="entry name" value="REP-ASSOCIATED TYROSINE TRANSPOSASE"/>
    <property type="match status" value="1"/>
</dbReference>
<dbReference type="NCBIfam" id="NF047646">
    <property type="entry name" value="REP_Tyr_transpos"/>
    <property type="match status" value="1"/>
</dbReference>
<name>A0ABN6H5V4_9BACT</name>
<evidence type="ECO:0000259" key="1">
    <source>
        <dbReference type="SMART" id="SM01321"/>
    </source>
</evidence>
<dbReference type="Gene3D" id="3.30.70.1290">
    <property type="entry name" value="Transposase IS200-like"/>
    <property type="match status" value="1"/>
</dbReference>
<feature type="domain" description="Transposase IS200-like" evidence="1">
    <location>
        <begin position="21"/>
        <end position="173"/>
    </location>
</feature>
<gene>
    <name evidence="2" type="ORF">HAHE_29240</name>
</gene>
<accession>A0ABN6H5V4</accession>
<proteinExistence type="predicted"/>
<dbReference type="InterPro" id="IPR036515">
    <property type="entry name" value="Transposase_17_sf"/>
</dbReference>
<evidence type="ECO:0000313" key="2">
    <source>
        <dbReference type="EMBL" id="BCX49016.1"/>
    </source>
</evidence>
<dbReference type="PANTHER" id="PTHR36966">
    <property type="entry name" value="REP-ASSOCIATED TYROSINE TRANSPOSASE"/>
    <property type="match status" value="1"/>
</dbReference>
<dbReference type="Proteomes" id="UP001374893">
    <property type="component" value="Chromosome"/>
</dbReference>
<dbReference type="EMBL" id="AP024702">
    <property type="protein sequence ID" value="BCX49016.1"/>
    <property type="molecule type" value="Genomic_DNA"/>
</dbReference>
<reference evidence="2 3" key="1">
    <citation type="submission" date="2021-06" db="EMBL/GenBank/DDBJ databases">
        <title>Complete genome of Haloferula helveola possessing various polysaccharide degrading enzymes.</title>
        <authorList>
            <person name="Takami H."/>
            <person name="Huang C."/>
            <person name="Hamasaki K."/>
        </authorList>
    </citation>
    <scope>NUCLEOTIDE SEQUENCE [LARGE SCALE GENOMIC DNA]</scope>
    <source>
        <strain evidence="2 3">CN-1</strain>
    </source>
</reference>
<evidence type="ECO:0000313" key="3">
    <source>
        <dbReference type="Proteomes" id="UP001374893"/>
    </source>
</evidence>
<keyword evidence="3" id="KW-1185">Reference proteome</keyword>
<protein>
    <recommendedName>
        <fullName evidence="1">Transposase IS200-like domain-containing protein</fullName>
    </recommendedName>
</protein>
<dbReference type="Pfam" id="PF01797">
    <property type="entry name" value="Y1_Tnp"/>
    <property type="match status" value="1"/>
</dbReference>
<dbReference type="RefSeq" id="WP_338685447.1">
    <property type="nucleotide sequence ID" value="NZ_AP024702.1"/>
</dbReference>
<dbReference type="InterPro" id="IPR002686">
    <property type="entry name" value="Transposase_17"/>
</dbReference>
<sequence>MTDPEKRQGWNRRGYLPHLDVPGRAQGVTFRLADSLPVHVVEGWRSELAGLPDEEHARELERRVAGWEDACHGECVLRDGRCAAVVADALRFFDGERYHLIEWCVMPNHVHVLLVMGEGHSLGGTIGSWKRFTANRIHELLNRAGQLWAPDYHDRLIRDEAHLARAVHYVRMNPVKAGLCDRPEDWRWGSAWEAGSR</sequence>